<dbReference type="NCBIfam" id="NF009751">
    <property type="entry name" value="PRK13261.1-1"/>
    <property type="match status" value="1"/>
</dbReference>
<accession>A0A1Q2SLY8</accession>
<dbReference type="EMBL" id="AP014836">
    <property type="protein sequence ID" value="BAW80154.1"/>
    <property type="molecule type" value="Genomic_DNA"/>
</dbReference>
<dbReference type="SUPFAM" id="SSF69737">
    <property type="entry name" value="Urease metallochaperone UreE, C-terminal domain"/>
    <property type="match status" value="1"/>
</dbReference>
<keyword evidence="3 5" id="KW-0533">Nickel</keyword>
<evidence type="ECO:0000256" key="3">
    <source>
        <dbReference type="ARBA" id="ARBA00022596"/>
    </source>
</evidence>
<evidence type="ECO:0000256" key="2">
    <source>
        <dbReference type="ARBA" id="ARBA00022490"/>
    </source>
</evidence>
<evidence type="ECO:0000259" key="6">
    <source>
        <dbReference type="SMART" id="SM00988"/>
    </source>
</evidence>
<keyword evidence="4 5" id="KW-0143">Chaperone</keyword>
<dbReference type="CDD" id="cd00571">
    <property type="entry name" value="UreE"/>
    <property type="match status" value="1"/>
</dbReference>
<dbReference type="InterPro" id="IPR007864">
    <property type="entry name" value="UreE_C_dom"/>
</dbReference>
<comment type="similarity">
    <text evidence="5">Belongs to the UreE family.</text>
</comment>
<evidence type="ECO:0000256" key="4">
    <source>
        <dbReference type="ARBA" id="ARBA00023186"/>
    </source>
</evidence>
<name>A0A1Q2SLY8_9GAMM</name>
<dbReference type="Gene3D" id="3.30.70.790">
    <property type="entry name" value="UreE, C-terminal domain"/>
    <property type="match status" value="1"/>
</dbReference>
<dbReference type="GO" id="GO:0051082">
    <property type="term" value="F:unfolded protein binding"/>
    <property type="evidence" value="ECO:0007669"/>
    <property type="project" value="UniProtKB-UniRule"/>
</dbReference>
<dbReference type="Pfam" id="PF05194">
    <property type="entry name" value="UreE_C"/>
    <property type="match status" value="1"/>
</dbReference>
<dbReference type="Gene3D" id="2.60.260.20">
    <property type="entry name" value="Urease metallochaperone UreE, N-terminal domain"/>
    <property type="match status" value="1"/>
</dbReference>
<evidence type="ECO:0000256" key="5">
    <source>
        <dbReference type="HAMAP-Rule" id="MF_00822"/>
    </source>
</evidence>
<evidence type="ECO:0000313" key="8">
    <source>
        <dbReference type="Proteomes" id="UP000243679"/>
    </source>
</evidence>
<dbReference type="SMART" id="SM00988">
    <property type="entry name" value="UreE_N"/>
    <property type="match status" value="1"/>
</dbReference>
<evidence type="ECO:0000313" key="7">
    <source>
        <dbReference type="EMBL" id="BAW80154.1"/>
    </source>
</evidence>
<dbReference type="GO" id="GO:0016151">
    <property type="term" value="F:nickel cation binding"/>
    <property type="evidence" value="ECO:0007669"/>
    <property type="project" value="UniProtKB-UniRule"/>
</dbReference>
<gene>
    <name evidence="5" type="primary">ureE</name>
    <name evidence="7" type="ORF">TAO_0784</name>
</gene>
<reference evidence="7 8" key="1">
    <citation type="journal article" date="2017" name="ISME J.">
        <title>An acid-tolerant ammonia-oxidizing ?-proteobacterium from soil.</title>
        <authorList>
            <person name="Hayatsu M."/>
            <person name="Tago K."/>
            <person name="Uchiyama I."/>
            <person name="Toyoda A."/>
            <person name="Wang Y."/>
            <person name="Shimomura Y."/>
            <person name="Okubo T."/>
            <person name="Kurisu F."/>
            <person name="Hirono Y."/>
            <person name="Nonaka K."/>
            <person name="Akiyama H."/>
            <person name="Itoh T."/>
            <person name="Takami H."/>
        </authorList>
    </citation>
    <scope>NUCLEOTIDE SEQUENCE [LARGE SCALE GENOMIC DNA]</scope>
    <source>
        <strain evidence="7 8">TAO100</strain>
    </source>
</reference>
<dbReference type="GO" id="GO:0019627">
    <property type="term" value="P:urea metabolic process"/>
    <property type="evidence" value="ECO:0007669"/>
    <property type="project" value="InterPro"/>
</dbReference>
<comment type="function">
    <text evidence="5">Involved in urease metallocenter assembly. Binds nickel. Probably functions as a nickel donor during metallocenter assembly.</text>
</comment>
<dbReference type="GO" id="GO:0005737">
    <property type="term" value="C:cytoplasm"/>
    <property type="evidence" value="ECO:0007669"/>
    <property type="project" value="UniProtKB-SubCell"/>
</dbReference>
<dbReference type="SUPFAM" id="SSF69287">
    <property type="entry name" value="Urease metallochaperone UreE, N-terminal domain"/>
    <property type="match status" value="1"/>
</dbReference>
<dbReference type="InterPro" id="IPR012406">
    <property type="entry name" value="UreE"/>
</dbReference>
<dbReference type="InterPro" id="IPR004029">
    <property type="entry name" value="UreE_N"/>
</dbReference>
<keyword evidence="2 5" id="KW-0963">Cytoplasm</keyword>
<sequence>MSILLFDQRLSPKTPAALEMAFTFEQRERSRLRFVLLDGREAAFHIERGTPLVEGDRLVTAEGLVLAIRAKPESLMEVRTEDPLILAQAAYHLGNRHVRLQIGKHWLRLPLDEVLRDMLVRLGVEVFDIMAPYQPEAGAYGGGHHHSHRDEGEFHYESRLHHFNQDT</sequence>
<dbReference type="AlphaFoldDB" id="A0A1Q2SLY8"/>
<evidence type="ECO:0000256" key="1">
    <source>
        <dbReference type="ARBA" id="ARBA00004496"/>
    </source>
</evidence>
<dbReference type="GO" id="GO:0006457">
    <property type="term" value="P:protein folding"/>
    <property type="evidence" value="ECO:0007669"/>
    <property type="project" value="InterPro"/>
</dbReference>
<dbReference type="GO" id="GO:0065003">
    <property type="term" value="P:protein-containing complex assembly"/>
    <property type="evidence" value="ECO:0007669"/>
    <property type="project" value="InterPro"/>
</dbReference>
<dbReference type="InterPro" id="IPR036118">
    <property type="entry name" value="UreE_N_sf"/>
</dbReference>
<dbReference type="KEGG" id="ntt:TAO_0784"/>
<keyword evidence="8" id="KW-1185">Reference proteome</keyword>
<organism evidence="7 8">
    <name type="scientific">Candidatus Nitrosoglobus terrae</name>
    <dbReference type="NCBI Taxonomy" id="1630141"/>
    <lineage>
        <taxon>Bacteria</taxon>
        <taxon>Pseudomonadati</taxon>
        <taxon>Pseudomonadota</taxon>
        <taxon>Gammaproteobacteria</taxon>
        <taxon>Chromatiales</taxon>
        <taxon>Chromatiaceae</taxon>
        <taxon>Candidatus Nitrosoglobus</taxon>
    </lineage>
</organism>
<proteinExistence type="inferred from homology"/>
<protein>
    <recommendedName>
        <fullName evidence="5">Urease accessory protein UreE</fullName>
    </recommendedName>
</protein>
<dbReference type="PIRSF" id="PIRSF036402">
    <property type="entry name" value="Ureas_acces_UreE"/>
    <property type="match status" value="1"/>
</dbReference>
<dbReference type="Proteomes" id="UP000243679">
    <property type="component" value="Chromosome"/>
</dbReference>
<feature type="domain" description="UreE urease accessory N-terminal" evidence="6">
    <location>
        <begin position="3"/>
        <end position="66"/>
    </location>
</feature>
<dbReference type="HAMAP" id="MF_00822">
    <property type="entry name" value="UreE"/>
    <property type="match status" value="1"/>
</dbReference>
<dbReference type="Pfam" id="PF02814">
    <property type="entry name" value="UreE_N"/>
    <property type="match status" value="1"/>
</dbReference>
<comment type="subcellular location">
    <subcellularLocation>
        <location evidence="1 5">Cytoplasm</location>
    </subcellularLocation>
</comment>